<evidence type="ECO:0000313" key="4">
    <source>
        <dbReference type="EMBL" id="MBC8563098.1"/>
    </source>
</evidence>
<dbReference type="EMBL" id="JACRSX010000016">
    <property type="protein sequence ID" value="MBC8563098.1"/>
    <property type="molecule type" value="Genomic_DNA"/>
</dbReference>
<evidence type="ECO:0000313" key="5">
    <source>
        <dbReference type="Proteomes" id="UP000606193"/>
    </source>
</evidence>
<dbReference type="InterPro" id="IPR038765">
    <property type="entry name" value="Papain-like_cys_pep_sf"/>
</dbReference>
<proteinExistence type="predicted"/>
<feature type="compositionally biased region" description="Polar residues" evidence="2">
    <location>
        <begin position="880"/>
        <end position="903"/>
    </location>
</feature>
<dbReference type="InterPro" id="IPR032675">
    <property type="entry name" value="LRR_dom_sf"/>
</dbReference>
<protein>
    <submittedName>
        <fullName evidence="4">Leucine-rich repeat protein</fullName>
    </submittedName>
</protein>
<dbReference type="Gene3D" id="3.80.10.10">
    <property type="entry name" value="Ribonuclease Inhibitor"/>
    <property type="match status" value="2"/>
</dbReference>
<comment type="subcellular location">
    <subcellularLocation>
        <location evidence="1">Cell envelope</location>
    </subcellularLocation>
</comment>
<dbReference type="InterPro" id="IPR053139">
    <property type="entry name" value="Surface_bspA-like"/>
</dbReference>
<dbReference type="Pfam" id="PF13306">
    <property type="entry name" value="LRR_5"/>
    <property type="match status" value="1"/>
</dbReference>
<evidence type="ECO:0000256" key="2">
    <source>
        <dbReference type="SAM" id="MobiDB-lite"/>
    </source>
</evidence>
<reference evidence="4 5" key="1">
    <citation type="submission" date="2020-08" db="EMBL/GenBank/DDBJ databases">
        <title>Genome public.</title>
        <authorList>
            <person name="Liu C."/>
            <person name="Sun Q."/>
        </authorList>
    </citation>
    <scope>NUCLEOTIDE SEQUENCE [LARGE SCALE GENOMIC DNA]</scope>
    <source>
        <strain evidence="4 5">NSJ-37</strain>
    </source>
</reference>
<dbReference type="InterPro" id="IPR013783">
    <property type="entry name" value="Ig-like_fold"/>
</dbReference>
<feature type="region of interest" description="Disordered" evidence="2">
    <location>
        <begin position="830"/>
        <end position="904"/>
    </location>
</feature>
<organism evidence="4 5">
    <name type="scientific">Jutongia huaianensis</name>
    <dbReference type="NCBI Taxonomy" id="2763668"/>
    <lineage>
        <taxon>Bacteria</taxon>
        <taxon>Bacillati</taxon>
        <taxon>Bacillota</taxon>
        <taxon>Clostridia</taxon>
        <taxon>Lachnospirales</taxon>
        <taxon>Lachnospiraceae</taxon>
        <taxon>Jutongia</taxon>
    </lineage>
</organism>
<dbReference type="CDD" id="cd00063">
    <property type="entry name" value="FN3"/>
    <property type="match status" value="1"/>
</dbReference>
<dbReference type="NCBIfam" id="TIGR02543">
    <property type="entry name" value="List_Bact_rpt"/>
    <property type="match status" value="1"/>
</dbReference>
<feature type="compositionally biased region" description="Low complexity" evidence="2">
    <location>
        <begin position="859"/>
        <end position="879"/>
    </location>
</feature>
<accession>A0ABR7N3A7</accession>
<feature type="compositionally biased region" description="Polar residues" evidence="2">
    <location>
        <begin position="835"/>
        <end position="858"/>
    </location>
</feature>
<dbReference type="Gene3D" id="3.10.620.30">
    <property type="match status" value="1"/>
</dbReference>
<dbReference type="InterPro" id="IPR026906">
    <property type="entry name" value="LRR_5"/>
</dbReference>
<dbReference type="Gene3D" id="2.60.40.10">
    <property type="entry name" value="Immunoglobulins"/>
    <property type="match status" value="1"/>
</dbReference>
<sequence length="1000" mass="111243">MNKKNIPKYFPGLFFPALVLLLLTITINVPTAFAAASEEEISAFEKLDGIFQEYLLKDCIDPNKSTYTDDQLKEMTDDLQTYLDQCDITTTYKEMEAVSRYVANRVSYNLNDKRYNPKHGTELTSDNPYDVWSSKKAVCGGYTNLLNTLLVSRGIPSFGLVTKTHAYSIAYNKDSDYWIYIDATVCSRNRYDLERDDDTSEVLPDAEELWTSGGYNSAGFDMTIPTMLLNRAAYMVYSCGYLVKDGLRYSFHCNDSSFNTDLDLDTWKDMTDWNLTLFGPWGDDYSKNVKVTDIDGVPVHKVYDGFAGTDIESVDFSEASIKMIVSLFSSTTGTFEGCTKLKTVTLPDTVTQFYSQTFKNCTALEEINIPKSIQVIQPQEFLGCSSLKTVDFRGTSVVRICDEAFKDCTSLASVYWGEPKNLSIDAYAFQDCTNLETVDCSKTNISSIENYAFYNCSKLKKIDLSSSTMEQTGQSIFRACTSLEEVILPKTLKEINYLTFSGTAIKTLDLRETAITKIIDSGCANMDALKTLYLPATLEEFGDYAFLAKKSSSGKLYIYSVIPEADINAMADKATGVWSGRSISFPKGSYTIIYDGNGAAAGTMDAQTCMIDGFTFSLSKNAYTRENYTFTGWNTMSDGSGTFYRDEAKIYPLTETDQAEITLYAMWKDSSVTDYTITYFLNATNVQNDNPAAYTNNSDTITLKDPIREGYTFLGWFSDKELTQQVTEIAKGSTGNITLYAHWKRADACEHEWIQTAVIERATCSQEGTATRACTKCGKSEVITLPIDPDYHWEKEVVNKKPATTTEEGYTGDTICKACKKVLQQGEVIPKKGTASETPAASNKPDTSNTPAASNKPGTSNTPAASNAPAATKKPSSSNTPSATKKPSASSGTQDASSETSIKASAPKAVKGLRIVNQKPLKLIITWLPETTVKGYEVQYAMNKKFTRSLKKKTVKTTYCTVKKVKRSKTYFVRVRAYKLQGMKKIYSKWTKVKKIKVKK</sequence>
<keyword evidence="5" id="KW-1185">Reference proteome</keyword>
<dbReference type="InterPro" id="IPR003961">
    <property type="entry name" value="FN3_dom"/>
</dbReference>
<feature type="domain" description="Fibronectin type-III" evidence="3">
    <location>
        <begin position="906"/>
        <end position="1000"/>
    </location>
</feature>
<dbReference type="SUPFAM" id="SSF49265">
    <property type="entry name" value="Fibronectin type III"/>
    <property type="match status" value="1"/>
</dbReference>
<dbReference type="PANTHER" id="PTHR45661:SF3">
    <property type="entry name" value="IG-LIKE DOMAIN-CONTAINING PROTEIN"/>
    <property type="match status" value="1"/>
</dbReference>
<dbReference type="InterPro" id="IPR042229">
    <property type="entry name" value="Listeria/Bacterioides_rpt_sf"/>
</dbReference>
<dbReference type="Proteomes" id="UP000606193">
    <property type="component" value="Unassembled WGS sequence"/>
</dbReference>
<name>A0ABR7N3A7_9FIRM</name>
<comment type="caution">
    <text evidence="4">The sequence shown here is derived from an EMBL/GenBank/DDBJ whole genome shotgun (WGS) entry which is preliminary data.</text>
</comment>
<dbReference type="InterPro" id="IPR013378">
    <property type="entry name" value="InlB-like_B-rpt"/>
</dbReference>
<dbReference type="PROSITE" id="PS50853">
    <property type="entry name" value="FN3"/>
    <property type="match status" value="1"/>
</dbReference>
<dbReference type="RefSeq" id="WP_249298265.1">
    <property type="nucleotide sequence ID" value="NZ_JACRSX010000016.1"/>
</dbReference>
<dbReference type="Gene3D" id="2.60.40.4270">
    <property type="entry name" value="Listeria-Bacteroides repeat domain"/>
    <property type="match status" value="2"/>
</dbReference>
<dbReference type="Pfam" id="PF00041">
    <property type="entry name" value="fn3"/>
    <property type="match status" value="1"/>
</dbReference>
<dbReference type="PANTHER" id="PTHR45661">
    <property type="entry name" value="SURFACE ANTIGEN"/>
    <property type="match status" value="1"/>
</dbReference>
<gene>
    <name evidence="4" type="ORF">H8704_10740</name>
</gene>
<evidence type="ECO:0000256" key="1">
    <source>
        <dbReference type="ARBA" id="ARBA00004196"/>
    </source>
</evidence>
<evidence type="ECO:0000259" key="3">
    <source>
        <dbReference type="PROSITE" id="PS50853"/>
    </source>
</evidence>
<dbReference type="InterPro" id="IPR036116">
    <property type="entry name" value="FN3_sf"/>
</dbReference>
<dbReference type="SUPFAM" id="SSF52058">
    <property type="entry name" value="L domain-like"/>
    <property type="match status" value="1"/>
</dbReference>
<dbReference type="SUPFAM" id="SSF54001">
    <property type="entry name" value="Cysteine proteinases"/>
    <property type="match status" value="1"/>
</dbReference>
<dbReference type="Pfam" id="PF09479">
    <property type="entry name" value="Flg_new"/>
    <property type="match status" value="2"/>
</dbReference>